<evidence type="ECO:0000313" key="4">
    <source>
        <dbReference type="RefSeq" id="XP_033581732.1"/>
    </source>
</evidence>
<evidence type="ECO:0000313" key="2">
    <source>
        <dbReference type="EMBL" id="KAF2814768.1"/>
    </source>
</evidence>
<feature type="region of interest" description="Disordered" evidence="1">
    <location>
        <begin position="1"/>
        <end position="115"/>
    </location>
</feature>
<name>A0A6A6Z1T9_9PEZI</name>
<protein>
    <submittedName>
        <fullName evidence="2 4">Uncharacterized protein</fullName>
    </submittedName>
</protein>
<sequence length="115" mass="12426">MGLGMQAKGWQLDPSAPAMGSEMPIPPQVPAQEASTKTPPAVASQPSVGDQPLRGMQAMAVEAWDHRCTSAQSESPEEEQRRCQPSQPSNGRQTRSSVPSPHARHRQDERDGLES</sequence>
<dbReference type="EMBL" id="MU003694">
    <property type="protein sequence ID" value="KAF2814768.1"/>
    <property type="molecule type" value="Genomic_DNA"/>
</dbReference>
<dbReference type="AlphaFoldDB" id="A0A6A6Z1T9"/>
<feature type="compositionally biased region" description="Basic and acidic residues" evidence="1">
    <location>
        <begin position="106"/>
        <end position="115"/>
    </location>
</feature>
<feature type="compositionally biased region" description="Polar residues" evidence="1">
    <location>
        <begin position="33"/>
        <end position="48"/>
    </location>
</feature>
<gene>
    <name evidence="2 4" type="ORF">BDZ99DRAFT_472150</name>
</gene>
<accession>A0A6A6Z1T9</accession>
<reference evidence="2 4" key="1">
    <citation type="journal article" date="2020" name="Stud. Mycol.">
        <title>101 Dothideomycetes genomes: a test case for predicting lifestyles and emergence of pathogens.</title>
        <authorList>
            <person name="Haridas S."/>
            <person name="Albert R."/>
            <person name="Binder M."/>
            <person name="Bloem J."/>
            <person name="Labutti K."/>
            <person name="Salamov A."/>
            <person name="Andreopoulos B."/>
            <person name="Baker S."/>
            <person name="Barry K."/>
            <person name="Bills G."/>
            <person name="Bluhm B."/>
            <person name="Cannon C."/>
            <person name="Castanera R."/>
            <person name="Culley D."/>
            <person name="Daum C."/>
            <person name="Ezra D."/>
            <person name="Gonzalez J."/>
            <person name="Henrissat B."/>
            <person name="Kuo A."/>
            <person name="Liang C."/>
            <person name="Lipzen A."/>
            <person name="Lutzoni F."/>
            <person name="Magnuson J."/>
            <person name="Mondo S."/>
            <person name="Nolan M."/>
            <person name="Ohm R."/>
            <person name="Pangilinan J."/>
            <person name="Park H.-J."/>
            <person name="Ramirez L."/>
            <person name="Alfaro M."/>
            <person name="Sun H."/>
            <person name="Tritt A."/>
            <person name="Yoshinaga Y."/>
            <person name="Zwiers L.-H."/>
            <person name="Turgeon B."/>
            <person name="Goodwin S."/>
            <person name="Spatafora J."/>
            <person name="Crous P."/>
            <person name="Grigoriev I."/>
        </authorList>
    </citation>
    <scope>NUCLEOTIDE SEQUENCE</scope>
    <source>
        <strain evidence="2 4">CBS 304.34</strain>
    </source>
</reference>
<reference evidence="4" key="2">
    <citation type="submission" date="2020-04" db="EMBL/GenBank/DDBJ databases">
        <authorList>
            <consortium name="NCBI Genome Project"/>
        </authorList>
    </citation>
    <scope>NUCLEOTIDE SEQUENCE</scope>
    <source>
        <strain evidence="4">CBS 304.34</strain>
    </source>
</reference>
<evidence type="ECO:0000313" key="3">
    <source>
        <dbReference type="Proteomes" id="UP000504636"/>
    </source>
</evidence>
<proteinExistence type="predicted"/>
<dbReference type="GeneID" id="54462663"/>
<dbReference type="OrthoDB" id="10575314at2759"/>
<organism evidence="2">
    <name type="scientific">Mytilinidion resinicola</name>
    <dbReference type="NCBI Taxonomy" id="574789"/>
    <lineage>
        <taxon>Eukaryota</taxon>
        <taxon>Fungi</taxon>
        <taxon>Dikarya</taxon>
        <taxon>Ascomycota</taxon>
        <taxon>Pezizomycotina</taxon>
        <taxon>Dothideomycetes</taxon>
        <taxon>Pleosporomycetidae</taxon>
        <taxon>Mytilinidiales</taxon>
        <taxon>Mytilinidiaceae</taxon>
        <taxon>Mytilinidion</taxon>
    </lineage>
</organism>
<evidence type="ECO:0000256" key="1">
    <source>
        <dbReference type="SAM" id="MobiDB-lite"/>
    </source>
</evidence>
<dbReference type="RefSeq" id="XP_033581732.1">
    <property type="nucleotide sequence ID" value="XM_033721770.1"/>
</dbReference>
<reference evidence="4" key="3">
    <citation type="submission" date="2025-04" db="UniProtKB">
        <authorList>
            <consortium name="RefSeq"/>
        </authorList>
    </citation>
    <scope>IDENTIFICATION</scope>
    <source>
        <strain evidence="4">CBS 304.34</strain>
    </source>
</reference>
<feature type="compositionally biased region" description="Polar residues" evidence="1">
    <location>
        <begin position="83"/>
        <end position="99"/>
    </location>
</feature>
<keyword evidence="3" id="KW-1185">Reference proteome</keyword>
<dbReference type="Proteomes" id="UP000504636">
    <property type="component" value="Unplaced"/>
</dbReference>